<sequence>MAYHHILLLLHLLAATIWVGGHILLLACYVPAALREKNKHIILDFEKKYEKLGMGALLVLVGSGIAMAIDYGIAPTDWFSFAAPVERVVSLKLLLLLLTLLLALSAQFNIIPRLKAGNNNLLPLLYHIMFVTALGILMLVIGSFVRFGGI</sequence>
<gene>
    <name evidence="3" type="ORF">AAEO56_06005</name>
</gene>
<evidence type="ECO:0000313" key="3">
    <source>
        <dbReference type="EMBL" id="MEL1243809.1"/>
    </source>
</evidence>
<accession>A0ABU9HUL3</accession>
<dbReference type="RefSeq" id="WP_341696127.1">
    <property type="nucleotide sequence ID" value="NZ_JBBYHR010000003.1"/>
</dbReference>
<protein>
    <submittedName>
        <fullName evidence="3">CopD family protein</fullName>
    </submittedName>
</protein>
<feature type="transmembrane region" description="Helical" evidence="1">
    <location>
        <begin position="52"/>
        <end position="73"/>
    </location>
</feature>
<keyword evidence="4" id="KW-1185">Reference proteome</keyword>
<feature type="transmembrane region" description="Helical" evidence="1">
    <location>
        <begin position="6"/>
        <end position="32"/>
    </location>
</feature>
<name>A0ABU9HUL3_9FLAO</name>
<organism evidence="3 4">
    <name type="scientific">Flavobacterium arundinis</name>
    <dbReference type="NCBI Taxonomy" id="3139143"/>
    <lineage>
        <taxon>Bacteria</taxon>
        <taxon>Pseudomonadati</taxon>
        <taxon>Bacteroidota</taxon>
        <taxon>Flavobacteriia</taxon>
        <taxon>Flavobacteriales</taxon>
        <taxon>Flavobacteriaceae</taxon>
        <taxon>Flavobacterium</taxon>
    </lineage>
</organism>
<keyword evidence="1" id="KW-1133">Transmembrane helix</keyword>
<comment type="caution">
    <text evidence="3">The sequence shown here is derived from an EMBL/GenBank/DDBJ whole genome shotgun (WGS) entry which is preliminary data.</text>
</comment>
<reference evidence="3 4" key="1">
    <citation type="submission" date="2024-04" db="EMBL/GenBank/DDBJ databases">
        <title>Flavobacterium sp. DGU11 16S ribosomal RNA gene Genome sequencing and assembly.</title>
        <authorList>
            <person name="Park S."/>
        </authorList>
    </citation>
    <scope>NUCLEOTIDE SEQUENCE [LARGE SCALE GENOMIC DNA]</scope>
    <source>
        <strain evidence="3 4">DGU11</strain>
    </source>
</reference>
<proteinExistence type="predicted"/>
<dbReference type="Proteomes" id="UP001464555">
    <property type="component" value="Unassembled WGS sequence"/>
</dbReference>
<evidence type="ECO:0000256" key="1">
    <source>
        <dbReference type="SAM" id="Phobius"/>
    </source>
</evidence>
<keyword evidence="1" id="KW-0812">Transmembrane</keyword>
<evidence type="ECO:0000259" key="2">
    <source>
        <dbReference type="Pfam" id="PF05425"/>
    </source>
</evidence>
<feature type="domain" description="Copper resistance protein D" evidence="2">
    <location>
        <begin position="47"/>
        <end position="142"/>
    </location>
</feature>
<keyword evidence="1" id="KW-0472">Membrane</keyword>
<dbReference type="EMBL" id="JBBYHR010000003">
    <property type="protein sequence ID" value="MEL1243809.1"/>
    <property type="molecule type" value="Genomic_DNA"/>
</dbReference>
<dbReference type="Pfam" id="PF05425">
    <property type="entry name" value="CopD"/>
    <property type="match status" value="1"/>
</dbReference>
<feature type="transmembrane region" description="Helical" evidence="1">
    <location>
        <begin position="93"/>
        <end position="112"/>
    </location>
</feature>
<dbReference type="InterPro" id="IPR008457">
    <property type="entry name" value="Cu-R_CopD_dom"/>
</dbReference>
<feature type="transmembrane region" description="Helical" evidence="1">
    <location>
        <begin position="124"/>
        <end position="145"/>
    </location>
</feature>
<evidence type="ECO:0000313" key="4">
    <source>
        <dbReference type="Proteomes" id="UP001464555"/>
    </source>
</evidence>